<dbReference type="PANTHER" id="PTHR46285:SF13">
    <property type="entry name" value="OS02G0167775 PROTEIN"/>
    <property type="match status" value="1"/>
</dbReference>
<evidence type="ECO:0000256" key="2">
    <source>
        <dbReference type="ARBA" id="ARBA00006948"/>
    </source>
</evidence>
<feature type="transmembrane region" description="Helical" evidence="6">
    <location>
        <begin position="120"/>
        <end position="139"/>
    </location>
</feature>
<evidence type="ECO:0000256" key="3">
    <source>
        <dbReference type="ARBA" id="ARBA00022692"/>
    </source>
</evidence>
<dbReference type="GeneID" id="109711403"/>
<feature type="transmembrane region" description="Helical" evidence="6">
    <location>
        <begin position="151"/>
        <end position="172"/>
    </location>
</feature>
<keyword evidence="4 6" id="KW-1133">Transmembrane helix</keyword>
<dbReference type="Proteomes" id="UP000515123">
    <property type="component" value="Linkage group 6"/>
</dbReference>
<dbReference type="AlphaFoldDB" id="A0A6P5F277"/>
<feature type="transmembrane region" description="Helical" evidence="6">
    <location>
        <begin position="93"/>
        <end position="113"/>
    </location>
</feature>
<proteinExistence type="inferred from homology"/>
<feature type="transmembrane region" description="Helical" evidence="6">
    <location>
        <begin position="60"/>
        <end position="81"/>
    </location>
</feature>
<gene>
    <name evidence="8" type="primary">LOC109711403</name>
</gene>
<comment type="similarity">
    <text evidence="2">Belongs to the TMEM45 family.</text>
</comment>
<keyword evidence="3 6" id="KW-0812">Transmembrane</keyword>
<evidence type="ECO:0000313" key="7">
    <source>
        <dbReference type="Proteomes" id="UP000515123"/>
    </source>
</evidence>
<evidence type="ECO:0000256" key="1">
    <source>
        <dbReference type="ARBA" id="ARBA00004141"/>
    </source>
</evidence>
<dbReference type="InterPro" id="IPR006904">
    <property type="entry name" value="DUF716"/>
</dbReference>
<reference evidence="7" key="1">
    <citation type="journal article" date="2015" name="Nat. Genet.">
        <title>The pineapple genome and the evolution of CAM photosynthesis.</title>
        <authorList>
            <person name="Ming R."/>
            <person name="VanBuren R."/>
            <person name="Wai C.M."/>
            <person name="Tang H."/>
            <person name="Schatz M.C."/>
            <person name="Bowers J.E."/>
            <person name="Lyons E."/>
            <person name="Wang M.L."/>
            <person name="Chen J."/>
            <person name="Biggers E."/>
            <person name="Zhang J."/>
            <person name="Huang L."/>
            <person name="Zhang L."/>
            <person name="Miao W."/>
            <person name="Zhang J."/>
            <person name="Ye Z."/>
            <person name="Miao C."/>
            <person name="Lin Z."/>
            <person name="Wang H."/>
            <person name="Zhou H."/>
            <person name="Yim W.C."/>
            <person name="Priest H.D."/>
            <person name="Zheng C."/>
            <person name="Woodhouse M."/>
            <person name="Edger P.P."/>
            <person name="Guyot R."/>
            <person name="Guo H.B."/>
            <person name="Guo H."/>
            <person name="Zheng G."/>
            <person name="Singh R."/>
            <person name="Sharma A."/>
            <person name="Min X."/>
            <person name="Zheng Y."/>
            <person name="Lee H."/>
            <person name="Gurtowski J."/>
            <person name="Sedlazeck F.J."/>
            <person name="Harkess A."/>
            <person name="McKain M.R."/>
            <person name="Liao Z."/>
            <person name="Fang J."/>
            <person name="Liu J."/>
            <person name="Zhang X."/>
            <person name="Zhang Q."/>
            <person name="Hu W."/>
            <person name="Qin Y."/>
            <person name="Wang K."/>
            <person name="Chen L.Y."/>
            <person name="Shirley N."/>
            <person name="Lin Y.R."/>
            <person name="Liu L.Y."/>
            <person name="Hernandez A.G."/>
            <person name="Wright C.L."/>
            <person name="Bulone V."/>
            <person name="Tuskan G.A."/>
            <person name="Heath K."/>
            <person name="Zee F."/>
            <person name="Moore P.H."/>
            <person name="Sunkar R."/>
            <person name="Leebens-Mack J.H."/>
            <person name="Mockler T."/>
            <person name="Bennetzen J.L."/>
            <person name="Freeling M."/>
            <person name="Sankoff D."/>
            <person name="Paterson A.H."/>
            <person name="Zhu X."/>
            <person name="Yang X."/>
            <person name="Smith J.A."/>
            <person name="Cushman J.C."/>
            <person name="Paull R.E."/>
            <person name="Yu Q."/>
        </authorList>
    </citation>
    <scope>NUCLEOTIDE SEQUENCE [LARGE SCALE GENOMIC DNA]</scope>
    <source>
        <strain evidence="7">cv. F153</strain>
    </source>
</reference>
<dbReference type="PANTHER" id="PTHR46285">
    <property type="entry name" value="PROTEINASE INHIBITOR I4, SERPIN (DUF716)-RELATED"/>
    <property type="match status" value="1"/>
</dbReference>
<feature type="transmembrane region" description="Helical" evidence="6">
    <location>
        <begin position="250"/>
        <end position="267"/>
    </location>
</feature>
<protein>
    <submittedName>
        <fullName evidence="8">Transmembrane protein 45A-like</fullName>
    </submittedName>
</protein>
<evidence type="ECO:0000256" key="6">
    <source>
        <dbReference type="SAM" id="Phobius"/>
    </source>
</evidence>
<sequence>MGTFLGHIIPGLAFTIIGIWHTLNTIKTYKLKGPSNFTSSTWFPFTSTTTPVTIPKHSELYLLLSFSAAAAAVQILDYPLLSLSFKPDNYEHATMFLHLAVYASVALAVDLSASPDALRSLVGTLAASVFAQELFLLSFHSVDHAGLEGHYHWLLQLVVAFSFLATVTTVGLPSSFMAATVRSASVLFQGCWFVVMGFALWLPRFLPKGCYSTESGSDTGSGSGSGSFMSAVACRTEEASQRATALANLQFSWTLAGIAVLVAYLCLRTDSKCVEYRKLRSGGGDVSLISSPEAEDLKQSQPSV</sequence>
<feature type="transmembrane region" description="Helical" evidence="6">
    <location>
        <begin position="184"/>
        <end position="202"/>
    </location>
</feature>
<evidence type="ECO:0000313" key="8">
    <source>
        <dbReference type="RefSeq" id="XP_020090004.1"/>
    </source>
</evidence>
<dbReference type="OrthoDB" id="551896at2759"/>
<keyword evidence="7" id="KW-1185">Reference proteome</keyword>
<reference evidence="8" key="2">
    <citation type="submission" date="2025-08" db="UniProtKB">
        <authorList>
            <consortium name="RefSeq"/>
        </authorList>
    </citation>
    <scope>IDENTIFICATION</scope>
    <source>
        <tissue evidence="8">Leaf</tissue>
    </source>
</reference>
<keyword evidence="5 6" id="KW-0472">Membrane</keyword>
<dbReference type="Pfam" id="PF04819">
    <property type="entry name" value="DUF716"/>
    <property type="match status" value="1"/>
</dbReference>
<feature type="transmembrane region" description="Helical" evidence="6">
    <location>
        <begin position="6"/>
        <end position="23"/>
    </location>
</feature>
<comment type="subcellular location">
    <subcellularLocation>
        <location evidence="1">Membrane</location>
        <topology evidence="1">Multi-pass membrane protein</topology>
    </subcellularLocation>
</comment>
<evidence type="ECO:0000256" key="5">
    <source>
        <dbReference type="ARBA" id="ARBA00023136"/>
    </source>
</evidence>
<evidence type="ECO:0000256" key="4">
    <source>
        <dbReference type="ARBA" id="ARBA00022989"/>
    </source>
</evidence>
<dbReference type="RefSeq" id="XP_020090004.1">
    <property type="nucleotide sequence ID" value="XM_020234415.1"/>
</dbReference>
<name>A0A6P5F277_ANACO</name>
<dbReference type="GO" id="GO:0016020">
    <property type="term" value="C:membrane"/>
    <property type="evidence" value="ECO:0007669"/>
    <property type="project" value="UniProtKB-SubCell"/>
</dbReference>
<organism evidence="7 8">
    <name type="scientific">Ananas comosus</name>
    <name type="common">Pineapple</name>
    <name type="synonym">Ananas ananas</name>
    <dbReference type="NCBI Taxonomy" id="4615"/>
    <lineage>
        <taxon>Eukaryota</taxon>
        <taxon>Viridiplantae</taxon>
        <taxon>Streptophyta</taxon>
        <taxon>Embryophyta</taxon>
        <taxon>Tracheophyta</taxon>
        <taxon>Spermatophyta</taxon>
        <taxon>Magnoliopsida</taxon>
        <taxon>Liliopsida</taxon>
        <taxon>Poales</taxon>
        <taxon>Bromeliaceae</taxon>
        <taxon>Bromelioideae</taxon>
        <taxon>Ananas</taxon>
    </lineage>
</organism>
<accession>A0A6P5F277</accession>